<protein>
    <submittedName>
        <fullName evidence="1">Uncharacterized protein</fullName>
    </submittedName>
</protein>
<name>A0AAD4LC61_9AGAM</name>
<reference evidence="1" key="1">
    <citation type="submission" date="2022-01" db="EMBL/GenBank/DDBJ databases">
        <title>Comparative genomics reveals a dynamic genome evolution in the ectomycorrhizal milk-cap (Lactarius) mushrooms.</title>
        <authorList>
            <consortium name="DOE Joint Genome Institute"/>
            <person name="Lebreton A."/>
            <person name="Tang N."/>
            <person name="Kuo A."/>
            <person name="LaButti K."/>
            <person name="Drula E."/>
            <person name="Barry K."/>
            <person name="Clum A."/>
            <person name="Lipzen A."/>
            <person name="Mousain D."/>
            <person name="Ng V."/>
            <person name="Wang R."/>
            <person name="Wang X."/>
            <person name="Dai Y."/>
            <person name="Henrissat B."/>
            <person name="Grigoriev I.V."/>
            <person name="Guerin-Laguette A."/>
            <person name="Yu F."/>
            <person name="Martin F.M."/>
        </authorList>
    </citation>
    <scope>NUCLEOTIDE SEQUENCE</scope>
    <source>
        <strain evidence="1">QP</strain>
    </source>
</reference>
<evidence type="ECO:0000313" key="1">
    <source>
        <dbReference type="EMBL" id="KAH8987609.1"/>
    </source>
</evidence>
<dbReference type="AlphaFoldDB" id="A0AAD4LC61"/>
<sequence length="306" mass="34877">MSNEFKLQAAWDLYRAMWGQPLPVAETVHGQQDKLTYVPSERLRELGLKGLGFDEDVLLIRPEYIATFGSPDLGPSMQRRDSVVVIGHPGIGKTSFLYYVLLRRLSSKSPTAFQLLGGSILFDTSGPREFSSTIPEQTLALADSSTADNMEPCNAFQTAAKAQVVRIIQTASPAKQNWKRWHKNLKATRYVMDYFSSEEIDTLGNILNLNCDELQRIYNTWGPSTRTCVNLTRYPSQEADYAINVENAVEDFVRKFQHSYIDPFEESHKIVSVRPRGEERSCLTARVAYKTYRKNYPTLHHQDRGR</sequence>
<dbReference type="PANTHER" id="PTHR33129:SF1">
    <property type="entry name" value="ATP-BINDING PROTEIN"/>
    <property type="match status" value="1"/>
</dbReference>
<dbReference type="EMBL" id="JAKELL010000046">
    <property type="protein sequence ID" value="KAH8987609.1"/>
    <property type="molecule type" value="Genomic_DNA"/>
</dbReference>
<comment type="caution">
    <text evidence="1">The sequence shown here is derived from an EMBL/GenBank/DDBJ whole genome shotgun (WGS) entry which is preliminary data.</text>
</comment>
<keyword evidence="2" id="KW-1185">Reference proteome</keyword>
<evidence type="ECO:0000313" key="2">
    <source>
        <dbReference type="Proteomes" id="UP001201163"/>
    </source>
</evidence>
<gene>
    <name evidence="1" type="ORF">EDB92DRAFT_1112936</name>
</gene>
<dbReference type="Proteomes" id="UP001201163">
    <property type="component" value="Unassembled WGS sequence"/>
</dbReference>
<accession>A0AAD4LC61</accession>
<dbReference type="SUPFAM" id="SSF52540">
    <property type="entry name" value="P-loop containing nucleoside triphosphate hydrolases"/>
    <property type="match status" value="1"/>
</dbReference>
<dbReference type="InterPro" id="IPR027417">
    <property type="entry name" value="P-loop_NTPase"/>
</dbReference>
<dbReference type="PANTHER" id="PTHR33129">
    <property type="entry name" value="PROTEIN KINASE DOMAIN-CONTAINING PROTEIN-RELATED"/>
    <property type="match status" value="1"/>
</dbReference>
<proteinExistence type="predicted"/>
<organism evidence="1 2">
    <name type="scientific">Lactarius akahatsu</name>
    <dbReference type="NCBI Taxonomy" id="416441"/>
    <lineage>
        <taxon>Eukaryota</taxon>
        <taxon>Fungi</taxon>
        <taxon>Dikarya</taxon>
        <taxon>Basidiomycota</taxon>
        <taxon>Agaricomycotina</taxon>
        <taxon>Agaricomycetes</taxon>
        <taxon>Russulales</taxon>
        <taxon>Russulaceae</taxon>
        <taxon>Lactarius</taxon>
    </lineage>
</organism>
<dbReference type="InterPro" id="IPR052980">
    <property type="entry name" value="Crinkler_effector"/>
</dbReference>